<dbReference type="Proteomes" id="UP000442990">
    <property type="component" value="Unassembled WGS sequence"/>
</dbReference>
<accession>A0A7J5D7N9</accession>
<protein>
    <submittedName>
        <fullName evidence="3">DUF4343 domain-containing protein</fullName>
    </submittedName>
</protein>
<feature type="domain" description="ATP-grasp" evidence="2">
    <location>
        <begin position="201"/>
        <end position="362"/>
    </location>
</feature>
<reference evidence="3 4" key="1">
    <citation type="submission" date="2019-09" db="EMBL/GenBank/DDBJ databases">
        <title>Isolation and identification of active actinomycetes.</title>
        <authorList>
            <person name="Yu Z."/>
            <person name="Han C."/>
            <person name="Yu B."/>
        </authorList>
    </citation>
    <scope>NUCLEOTIDE SEQUENCE [LARGE SCALE GENOMIC DNA]</scope>
    <source>
        <strain evidence="3 4">NEAU-H2</strain>
    </source>
</reference>
<evidence type="ECO:0000313" key="4">
    <source>
        <dbReference type="Proteomes" id="UP000442990"/>
    </source>
</evidence>
<keyword evidence="4" id="KW-1185">Reference proteome</keyword>
<feature type="region of interest" description="Disordered" evidence="1">
    <location>
        <begin position="1"/>
        <end position="59"/>
    </location>
</feature>
<gene>
    <name evidence="3" type="ORF">F8144_31805</name>
</gene>
<feature type="compositionally biased region" description="Low complexity" evidence="1">
    <location>
        <begin position="12"/>
        <end position="38"/>
    </location>
</feature>
<dbReference type="EMBL" id="WBKG01000033">
    <property type="protein sequence ID" value="KAB1981778.1"/>
    <property type="molecule type" value="Genomic_DNA"/>
</dbReference>
<dbReference type="AlphaFoldDB" id="A0A7J5D7N9"/>
<evidence type="ECO:0000313" key="3">
    <source>
        <dbReference type="EMBL" id="KAB1981778.1"/>
    </source>
</evidence>
<evidence type="ECO:0000259" key="2">
    <source>
        <dbReference type="Pfam" id="PF18299"/>
    </source>
</evidence>
<evidence type="ECO:0000256" key="1">
    <source>
        <dbReference type="SAM" id="MobiDB-lite"/>
    </source>
</evidence>
<name>A0A7J5D7N9_9ACTN</name>
<proteinExistence type="predicted"/>
<dbReference type="InterPro" id="IPR041261">
    <property type="entry name" value="R2K_2"/>
</dbReference>
<organism evidence="3 4">
    <name type="scientific">Streptomyces triticiradicis</name>
    <dbReference type="NCBI Taxonomy" id="2651189"/>
    <lineage>
        <taxon>Bacteria</taxon>
        <taxon>Bacillati</taxon>
        <taxon>Actinomycetota</taxon>
        <taxon>Actinomycetes</taxon>
        <taxon>Kitasatosporales</taxon>
        <taxon>Streptomycetaceae</taxon>
        <taxon>Streptomyces</taxon>
    </lineage>
</organism>
<comment type="caution">
    <text evidence="3">The sequence shown here is derived from an EMBL/GenBank/DDBJ whole genome shotgun (WGS) entry which is preliminary data.</text>
</comment>
<dbReference type="Pfam" id="PF18299">
    <property type="entry name" value="R2K_2"/>
    <property type="match status" value="1"/>
</dbReference>
<sequence length="393" mass="41548">MTGGQGVAGSNPVVPTGVRPVVGGRRPFPRSRGSGLRRVPGTDSRSRPARAVVPGRCPWASGPVGAVDIRWSRRPRGGYGGGRPHRRGNGDDRGGDGDDAVASDRPGGRPRVPDRAVNAPARAVLLTTAQETSTALLLAEAARRRGLEHVVLDGPDVVDALAGRAVHWYGGPLAADRVAARLGLGLLEPADAWLAELPEEFTGRRITLTTLSQAWSAGRPLFVKPPSDKQFPAAVYADGARLPREGERIGPGTPVLVSEVVTFAVEYRLFVLDGRVTTGSRYARFGRLDVAALEGDPAEREVRVFTDTLLRGRRGSLPSAVVVDVGLSQDPDTGGERWAVVEANMPWFAHGYAADPDRVLEVVLRAAGPRDLVAPGDRGFLRTVSAPAGAPDV</sequence>
<feature type="region of interest" description="Disordered" evidence="1">
    <location>
        <begin position="71"/>
        <end position="115"/>
    </location>
</feature>